<accession>A0A330HC55</accession>
<reference evidence="1 2" key="2">
    <citation type="submission" date="2018-07" db="EMBL/GenBank/DDBJ databases">
        <title>Diversity of Mesorhizobium strains in Brazil.</title>
        <authorList>
            <person name="Helene L.C.F."/>
            <person name="Dall'Agnol R."/>
            <person name="Delamuta J.R.M."/>
            <person name="Hungria M."/>
        </authorList>
    </citation>
    <scope>NUCLEOTIDE SEQUENCE [LARGE SCALE GENOMIC DNA]</scope>
    <source>
        <strain evidence="1 2">AC99b</strain>
    </source>
</reference>
<dbReference type="EMBL" id="QMBP01000025">
    <property type="protein sequence ID" value="RAZ84199.1"/>
    <property type="molecule type" value="Genomic_DNA"/>
</dbReference>
<comment type="caution">
    <text evidence="1">The sequence shown here is derived from an EMBL/GenBank/DDBJ whole genome shotgun (WGS) entry which is preliminary data.</text>
</comment>
<evidence type="ECO:0000313" key="1">
    <source>
        <dbReference type="EMBL" id="RAZ84199.1"/>
    </source>
</evidence>
<reference evidence="2" key="1">
    <citation type="submission" date="2018-06" db="EMBL/GenBank/DDBJ databases">
        <authorList>
            <person name="Helene L.C."/>
            <person name="Dall'Agnol R."/>
            <person name="Delamuta J.R."/>
            <person name="Hungria M."/>
        </authorList>
    </citation>
    <scope>NUCLEOTIDE SEQUENCE [LARGE SCALE GENOMIC DNA]</scope>
    <source>
        <strain evidence="2">AC99b</strain>
    </source>
</reference>
<organism evidence="1 2">
    <name type="scientific">Mesorhizobium hawassense</name>
    <dbReference type="NCBI Taxonomy" id="1209954"/>
    <lineage>
        <taxon>Bacteria</taxon>
        <taxon>Pseudomonadati</taxon>
        <taxon>Pseudomonadota</taxon>
        <taxon>Alphaproteobacteria</taxon>
        <taxon>Hyphomicrobiales</taxon>
        <taxon>Phyllobacteriaceae</taxon>
        <taxon>Mesorhizobium</taxon>
    </lineage>
</organism>
<dbReference type="Proteomes" id="UP000251558">
    <property type="component" value="Unassembled WGS sequence"/>
</dbReference>
<dbReference type="AlphaFoldDB" id="A0A330HC55"/>
<name>A0A330HC55_9HYPH</name>
<protein>
    <submittedName>
        <fullName evidence="1">Uncharacterized protein</fullName>
    </submittedName>
</protein>
<keyword evidence="2" id="KW-1185">Reference proteome</keyword>
<evidence type="ECO:0000313" key="2">
    <source>
        <dbReference type="Proteomes" id="UP000251558"/>
    </source>
</evidence>
<sequence length="308" mass="34497">MGLKIVDIITRAPAVIAAKEVRNGLVYKAFEYRSRAAGRAFADGLKAIDTSRICITVAFNTPWVIDALAKAWKMHPPGMTLAVVDNSTDQASREAIKSICKVRGVPYLALPTRVEKHLSRSHGTAISWAYHNIIRHLEPELFGFIDHDCFPVVPFDIPARMEGKAVYGKLFLPGRNHIHEPKPTDRHWNLWAGFCFYRFSATVGRKLNFEPRLNMGLDTGGANWNVLYSHLDRASDVATATARETPMTMAGAVGHHEIIEEAFFHVAGVSDPDRPSYHRRTTDHRKLIRDYVWNTYLGGTSGSVAQDF</sequence>
<dbReference type="OrthoDB" id="8050875at2"/>
<dbReference type="RefSeq" id="WP_112101403.1">
    <property type="nucleotide sequence ID" value="NZ_QMBP01000025.1"/>
</dbReference>
<proteinExistence type="predicted"/>
<gene>
    <name evidence="1" type="ORF">DPM33_32270</name>
</gene>